<keyword evidence="5" id="KW-0274">FAD</keyword>
<comment type="cofactor">
    <cofactor evidence="1">
        <name>FAD</name>
        <dbReference type="ChEBI" id="CHEBI:57692"/>
    </cofactor>
</comment>
<dbReference type="AlphaFoldDB" id="A0A9P8P445"/>
<comment type="caution">
    <text evidence="10">The sequence shown here is derived from an EMBL/GenBank/DDBJ whole genome shotgun (WGS) entry which is preliminary data.</text>
</comment>
<reference evidence="10" key="2">
    <citation type="submission" date="2021-01" db="EMBL/GenBank/DDBJ databases">
        <authorList>
            <person name="Schikora-Tamarit M.A."/>
        </authorList>
    </citation>
    <scope>NUCLEOTIDE SEQUENCE</scope>
    <source>
        <strain evidence="10">NCAIM Y.01608</strain>
    </source>
</reference>
<keyword evidence="11" id="KW-1185">Reference proteome</keyword>
<comment type="similarity">
    <text evidence="2">Belongs to the prenylcysteine oxidase family.</text>
</comment>
<feature type="domain" description="Prenylcysteine lyase" evidence="9">
    <location>
        <begin position="124"/>
        <end position="441"/>
    </location>
</feature>
<dbReference type="Proteomes" id="UP000788993">
    <property type="component" value="Unassembled WGS sequence"/>
</dbReference>
<keyword evidence="4 8" id="KW-0732">Signal</keyword>
<dbReference type="GO" id="GO:0030327">
    <property type="term" value="P:prenylated protein catabolic process"/>
    <property type="evidence" value="ECO:0007669"/>
    <property type="project" value="TreeGrafter"/>
</dbReference>
<reference evidence="10" key="1">
    <citation type="journal article" date="2021" name="Open Biol.">
        <title>Shared evolutionary footprints suggest mitochondrial oxidative damage underlies multiple complex I losses in fungi.</title>
        <authorList>
            <person name="Schikora-Tamarit M.A."/>
            <person name="Marcet-Houben M."/>
            <person name="Nosek J."/>
            <person name="Gabaldon T."/>
        </authorList>
    </citation>
    <scope>NUCLEOTIDE SEQUENCE</scope>
    <source>
        <strain evidence="10">NCAIM Y.01608</strain>
    </source>
</reference>
<evidence type="ECO:0000256" key="3">
    <source>
        <dbReference type="ARBA" id="ARBA00022630"/>
    </source>
</evidence>
<dbReference type="PANTHER" id="PTHR15944:SF0">
    <property type="entry name" value="PRENYLCYSTEINE LYASE DOMAIN-CONTAINING PROTEIN"/>
    <property type="match status" value="1"/>
</dbReference>
<dbReference type="InterPro" id="IPR036188">
    <property type="entry name" value="FAD/NAD-bd_sf"/>
</dbReference>
<dbReference type="GO" id="GO:0001735">
    <property type="term" value="F:prenylcysteine oxidase activity"/>
    <property type="evidence" value="ECO:0007669"/>
    <property type="project" value="InterPro"/>
</dbReference>
<evidence type="ECO:0000256" key="7">
    <source>
        <dbReference type="ARBA" id="ARBA00023180"/>
    </source>
</evidence>
<accession>A0A9P8P445</accession>
<dbReference type="PRINTS" id="PR00419">
    <property type="entry name" value="ADXRDTASE"/>
</dbReference>
<feature type="chain" id="PRO_5040228020" description="Prenylcysteine lyase domain-containing protein" evidence="8">
    <location>
        <begin position="17"/>
        <end position="451"/>
    </location>
</feature>
<evidence type="ECO:0000256" key="5">
    <source>
        <dbReference type="ARBA" id="ARBA00022827"/>
    </source>
</evidence>
<dbReference type="EMBL" id="JAEUBD010001178">
    <property type="protein sequence ID" value="KAH3664512.1"/>
    <property type="molecule type" value="Genomic_DNA"/>
</dbReference>
<evidence type="ECO:0000256" key="1">
    <source>
        <dbReference type="ARBA" id="ARBA00001974"/>
    </source>
</evidence>
<dbReference type="InterPro" id="IPR017046">
    <property type="entry name" value="Prenylcysteine_Oxase1"/>
</dbReference>
<proteinExistence type="inferred from homology"/>
<dbReference type="Pfam" id="PF13450">
    <property type="entry name" value="NAD_binding_8"/>
    <property type="match status" value="1"/>
</dbReference>
<evidence type="ECO:0000313" key="10">
    <source>
        <dbReference type="EMBL" id="KAH3664512.1"/>
    </source>
</evidence>
<keyword evidence="3" id="KW-0285">Flavoprotein</keyword>
<evidence type="ECO:0000256" key="8">
    <source>
        <dbReference type="SAM" id="SignalP"/>
    </source>
</evidence>
<dbReference type="Gene3D" id="3.50.50.60">
    <property type="entry name" value="FAD/NAD(P)-binding domain"/>
    <property type="match status" value="1"/>
</dbReference>
<dbReference type="GO" id="GO:0030328">
    <property type="term" value="P:prenylcysteine catabolic process"/>
    <property type="evidence" value="ECO:0007669"/>
    <property type="project" value="InterPro"/>
</dbReference>
<gene>
    <name evidence="10" type="ORF">OGATHE_003327</name>
</gene>
<evidence type="ECO:0000256" key="4">
    <source>
        <dbReference type="ARBA" id="ARBA00022729"/>
    </source>
</evidence>
<dbReference type="Pfam" id="PF07156">
    <property type="entry name" value="Prenylcys_lyase"/>
    <property type="match status" value="1"/>
</dbReference>
<dbReference type="InterPro" id="IPR010795">
    <property type="entry name" value="Prenylcys_lyase"/>
</dbReference>
<protein>
    <recommendedName>
        <fullName evidence="9">Prenylcysteine lyase domain-containing protein</fullName>
    </recommendedName>
</protein>
<dbReference type="SUPFAM" id="SSF51905">
    <property type="entry name" value="FAD/NAD(P)-binding domain"/>
    <property type="match status" value="1"/>
</dbReference>
<keyword evidence="7" id="KW-0325">Glycoprotein</keyword>
<feature type="signal peptide" evidence="8">
    <location>
        <begin position="1"/>
        <end position="16"/>
    </location>
</feature>
<organism evidence="10 11">
    <name type="scientific">Ogataea polymorpha</name>
    <dbReference type="NCBI Taxonomy" id="460523"/>
    <lineage>
        <taxon>Eukaryota</taxon>
        <taxon>Fungi</taxon>
        <taxon>Dikarya</taxon>
        <taxon>Ascomycota</taxon>
        <taxon>Saccharomycotina</taxon>
        <taxon>Pichiomycetes</taxon>
        <taxon>Pichiales</taxon>
        <taxon>Pichiaceae</taxon>
        <taxon>Ogataea</taxon>
    </lineage>
</organism>
<evidence type="ECO:0000256" key="2">
    <source>
        <dbReference type="ARBA" id="ARBA00009967"/>
    </source>
</evidence>
<dbReference type="PANTHER" id="PTHR15944">
    <property type="entry name" value="FARNESYLCYSTEINE LYASE"/>
    <property type="match status" value="1"/>
</dbReference>
<keyword evidence="6" id="KW-0560">Oxidoreductase</keyword>
<sequence>MSRMLLLLFSVVSCLAQQVLPNSNVRVAIVGSGAGGASCAYYLRKFTDHQFNVTIFEKNSYVGGRATNINFDGVEAELGASMFIEDNRILYNAVGELNLSFANSSSESTSFALWNGESFDYILEPSSNSWVTYLKLVWRFGLYSIAAVKYQQQTAMKTFLTEYYEKYYPLSSLNLVTDLLKYTSVTAKELFNSIWGGANYQSFVQSLTRNNYAQNLGTIHSLGSLVLLSGESSFHVEGGNNQIFQKWIQASDADLRLNTTVTAISKTLSGYVVSYGSHTEEFDIVVLAGPYDQLNIQTNISVSLVSAEYVHLFVTLVRTPNLLSESSYFNNKKTPQTILTTGGDEFNSIGLVGYSEKFQEYVYKVFSFQTLDEQLLHDIFGNYSNKYEKIWYSYPYLNPISRFDEFKLAENLYYLNGMEQFISTMETSSLAGATVAGLIAQGRNTTQITVP</sequence>
<evidence type="ECO:0000313" key="11">
    <source>
        <dbReference type="Proteomes" id="UP000788993"/>
    </source>
</evidence>
<name>A0A9P8P445_9ASCO</name>
<evidence type="ECO:0000256" key="6">
    <source>
        <dbReference type="ARBA" id="ARBA00023002"/>
    </source>
</evidence>
<evidence type="ECO:0000259" key="9">
    <source>
        <dbReference type="Pfam" id="PF07156"/>
    </source>
</evidence>